<sequence>MQSQIIQNLRQKLNKRVQRLNTEKINAFLITLQRFWLFFDSQPIYVCIMDALVTQYPDLDNITERIFQGEGLLGESEEEASAIGYSVLRRLSNPTYAPQISRIGQILGGHADSDNIPAIIRSNFLDPFYEYIDEQLDDQKLILIFLIRYKYRTEWFHRDQLLNLTKSDSRKAEKSLALNFYSYLHDQGLDFTIEPSSISGEIDLIAAQGTEDPLLADAKIFDGNARGKRYIRKAFNQIYTYTQQYNEPFGYLVIFKVTDKDLCFALSNKTSNVPVVTYNHKSIFLITIDIHENPKPVSQRNPLNAVIISEEELIQPVKNRDITSDVDEV</sequence>
<dbReference type="OrthoDB" id="1452260at2"/>
<dbReference type="eggNOG" id="ENOG502ZAK0">
    <property type="taxonomic scope" value="Bacteria"/>
</dbReference>
<dbReference type="HOGENOM" id="CLU_071286_0_0_3"/>
<dbReference type="KEGG" id="mic:Mic7113_0788"/>
<accession>K9WB14</accession>
<evidence type="ECO:0000313" key="2">
    <source>
        <dbReference type="Proteomes" id="UP000010471"/>
    </source>
</evidence>
<organism evidence="1 2">
    <name type="scientific">Allocoleopsis franciscana PCC 7113</name>
    <dbReference type="NCBI Taxonomy" id="1173027"/>
    <lineage>
        <taxon>Bacteria</taxon>
        <taxon>Bacillati</taxon>
        <taxon>Cyanobacteriota</taxon>
        <taxon>Cyanophyceae</taxon>
        <taxon>Coleofasciculales</taxon>
        <taxon>Coleofasciculaceae</taxon>
        <taxon>Allocoleopsis</taxon>
        <taxon>Allocoleopsis franciscana</taxon>
    </lineage>
</organism>
<gene>
    <name evidence="1" type="ORF">Mic7113_0788</name>
</gene>
<keyword evidence="2" id="KW-1185">Reference proteome</keyword>
<dbReference type="EMBL" id="CP003630">
    <property type="protein sequence ID" value="AFZ16697.1"/>
    <property type="molecule type" value="Genomic_DNA"/>
</dbReference>
<dbReference type="Proteomes" id="UP000010471">
    <property type="component" value="Chromosome"/>
</dbReference>
<name>K9WB14_9CYAN</name>
<dbReference type="AlphaFoldDB" id="K9WB14"/>
<protein>
    <submittedName>
        <fullName evidence="1">Uncharacterized protein</fullName>
    </submittedName>
</protein>
<dbReference type="RefSeq" id="WP_015180860.1">
    <property type="nucleotide sequence ID" value="NC_019738.1"/>
</dbReference>
<proteinExistence type="predicted"/>
<evidence type="ECO:0000313" key="1">
    <source>
        <dbReference type="EMBL" id="AFZ16697.1"/>
    </source>
</evidence>
<reference evidence="1 2" key="1">
    <citation type="submission" date="2012-06" db="EMBL/GenBank/DDBJ databases">
        <title>Finished chromosome of genome of Microcoleus sp. PCC 7113.</title>
        <authorList>
            <consortium name="US DOE Joint Genome Institute"/>
            <person name="Gugger M."/>
            <person name="Coursin T."/>
            <person name="Rippka R."/>
            <person name="Tandeau De Marsac N."/>
            <person name="Huntemann M."/>
            <person name="Wei C.-L."/>
            <person name="Han J."/>
            <person name="Detter J.C."/>
            <person name="Han C."/>
            <person name="Tapia R."/>
            <person name="Chen A."/>
            <person name="Kyrpides N."/>
            <person name="Mavromatis K."/>
            <person name="Markowitz V."/>
            <person name="Szeto E."/>
            <person name="Ivanova N."/>
            <person name="Pagani I."/>
            <person name="Pati A."/>
            <person name="Goodwin L."/>
            <person name="Nordberg H.P."/>
            <person name="Cantor M.N."/>
            <person name="Hua S.X."/>
            <person name="Woyke T."/>
            <person name="Kerfeld C.A."/>
        </authorList>
    </citation>
    <scope>NUCLEOTIDE SEQUENCE [LARGE SCALE GENOMIC DNA]</scope>
    <source>
        <strain evidence="1 2">PCC 7113</strain>
    </source>
</reference>